<protein>
    <submittedName>
        <fullName evidence="1">Uncharacterized protein</fullName>
    </submittedName>
</protein>
<evidence type="ECO:0000313" key="2">
    <source>
        <dbReference type="Proteomes" id="UP000268313"/>
    </source>
</evidence>
<sequence>MKPTILASGEDDYEIAFLRPVSAVGLELLTNNLARHKVPLTFTDATQEVLDDAVLDTNPNAFEFVGVQSTKRIRSIFIDTAGGATVNESIAAIWTAQ</sequence>
<proteinExistence type="predicted"/>
<dbReference type="EMBL" id="RAWE01000003">
    <property type="protein sequence ID" value="RKH07453.1"/>
    <property type="molecule type" value="Genomic_DNA"/>
</dbReference>
<keyword evidence="2" id="KW-1185">Reference proteome</keyword>
<accession>A0A3A8KH38</accession>
<dbReference type="AlphaFoldDB" id="A0A3A8KH38"/>
<name>A0A3A8KH38_9BACT</name>
<dbReference type="RefSeq" id="WP_120600679.1">
    <property type="nucleotide sequence ID" value="NZ_JABFJX010000005.1"/>
</dbReference>
<comment type="caution">
    <text evidence="1">The sequence shown here is derived from an EMBL/GenBank/DDBJ whole genome shotgun (WGS) entry which is preliminary data.</text>
</comment>
<dbReference type="OrthoDB" id="5508420at2"/>
<dbReference type="Proteomes" id="UP000268313">
    <property type="component" value="Unassembled WGS sequence"/>
</dbReference>
<reference evidence="2" key="1">
    <citation type="submission" date="2018-09" db="EMBL/GenBank/DDBJ databases">
        <authorList>
            <person name="Livingstone P.G."/>
            <person name="Whitworth D.E."/>
        </authorList>
    </citation>
    <scope>NUCLEOTIDE SEQUENCE [LARGE SCALE GENOMIC DNA]</scope>
    <source>
        <strain evidence="2">CA043D</strain>
    </source>
</reference>
<evidence type="ECO:0000313" key="1">
    <source>
        <dbReference type="EMBL" id="RKH07453.1"/>
    </source>
</evidence>
<organism evidence="1 2">
    <name type="scientific">Corallococcus carmarthensis</name>
    <dbReference type="NCBI Taxonomy" id="2316728"/>
    <lineage>
        <taxon>Bacteria</taxon>
        <taxon>Pseudomonadati</taxon>
        <taxon>Myxococcota</taxon>
        <taxon>Myxococcia</taxon>
        <taxon>Myxococcales</taxon>
        <taxon>Cystobacterineae</taxon>
        <taxon>Myxococcaceae</taxon>
        <taxon>Corallococcus</taxon>
    </lineage>
</organism>
<gene>
    <name evidence="1" type="ORF">D7X32_01430</name>
</gene>